<dbReference type="Proteomes" id="UP001457282">
    <property type="component" value="Unassembled WGS sequence"/>
</dbReference>
<organism evidence="1 2">
    <name type="scientific">Rubus argutus</name>
    <name type="common">Southern blackberry</name>
    <dbReference type="NCBI Taxonomy" id="59490"/>
    <lineage>
        <taxon>Eukaryota</taxon>
        <taxon>Viridiplantae</taxon>
        <taxon>Streptophyta</taxon>
        <taxon>Embryophyta</taxon>
        <taxon>Tracheophyta</taxon>
        <taxon>Spermatophyta</taxon>
        <taxon>Magnoliopsida</taxon>
        <taxon>eudicotyledons</taxon>
        <taxon>Gunneridae</taxon>
        <taxon>Pentapetalae</taxon>
        <taxon>rosids</taxon>
        <taxon>fabids</taxon>
        <taxon>Rosales</taxon>
        <taxon>Rosaceae</taxon>
        <taxon>Rosoideae</taxon>
        <taxon>Rosoideae incertae sedis</taxon>
        <taxon>Rubus</taxon>
    </lineage>
</organism>
<evidence type="ECO:0000313" key="2">
    <source>
        <dbReference type="Proteomes" id="UP001457282"/>
    </source>
</evidence>
<dbReference type="AlphaFoldDB" id="A0AAW1X180"/>
<keyword evidence="2" id="KW-1185">Reference proteome</keyword>
<sequence length="179" mass="20189">MWGRDLLCSGMRWRIGDGSGVRTWTDRWIPIPWSFKISTPRSSRDLFLVKDLMLEPGIWNEPLIKDNFLVHEAEAILSIPLAGRLRPDTAIWHFQKDGKYTVKSGCWLATELQGVVHGSVGSSGINDSVETSVWDKIWKLKVAKQSEKCSYGELVMIFLPCSANYFDGILVTILFVSGV</sequence>
<dbReference type="EMBL" id="JBEDUW010000005">
    <property type="protein sequence ID" value="KAK9929759.1"/>
    <property type="molecule type" value="Genomic_DNA"/>
</dbReference>
<protein>
    <submittedName>
        <fullName evidence="1">Uncharacterized protein</fullName>
    </submittedName>
</protein>
<name>A0AAW1X180_RUBAR</name>
<accession>A0AAW1X180</accession>
<comment type="caution">
    <text evidence="1">The sequence shown here is derived from an EMBL/GenBank/DDBJ whole genome shotgun (WGS) entry which is preliminary data.</text>
</comment>
<evidence type="ECO:0000313" key="1">
    <source>
        <dbReference type="EMBL" id="KAK9929759.1"/>
    </source>
</evidence>
<reference evidence="1 2" key="1">
    <citation type="journal article" date="2023" name="G3 (Bethesda)">
        <title>A chromosome-length genome assembly and annotation of blackberry (Rubus argutus, cv. 'Hillquist').</title>
        <authorList>
            <person name="Bruna T."/>
            <person name="Aryal R."/>
            <person name="Dudchenko O."/>
            <person name="Sargent D.J."/>
            <person name="Mead D."/>
            <person name="Buti M."/>
            <person name="Cavallini A."/>
            <person name="Hytonen T."/>
            <person name="Andres J."/>
            <person name="Pham M."/>
            <person name="Weisz D."/>
            <person name="Mascagni F."/>
            <person name="Usai G."/>
            <person name="Natali L."/>
            <person name="Bassil N."/>
            <person name="Fernandez G.E."/>
            <person name="Lomsadze A."/>
            <person name="Armour M."/>
            <person name="Olukolu B."/>
            <person name="Poorten T."/>
            <person name="Britton C."/>
            <person name="Davik J."/>
            <person name="Ashrafi H."/>
            <person name="Aiden E.L."/>
            <person name="Borodovsky M."/>
            <person name="Worthington M."/>
        </authorList>
    </citation>
    <scope>NUCLEOTIDE SEQUENCE [LARGE SCALE GENOMIC DNA]</scope>
    <source>
        <tissue evidence="1">Leaf</tissue>
    </source>
</reference>
<proteinExistence type="predicted"/>
<gene>
    <name evidence="1" type="ORF">M0R45_026843</name>
</gene>